<dbReference type="InterPro" id="IPR050732">
    <property type="entry name" value="Beta-glucan_modifiers"/>
</dbReference>
<dbReference type="Proteomes" id="UP001209540">
    <property type="component" value="Unassembled WGS sequence"/>
</dbReference>
<evidence type="ECO:0000256" key="15">
    <source>
        <dbReference type="ARBA" id="ARBA00023326"/>
    </source>
</evidence>
<dbReference type="GO" id="GO:0005886">
    <property type="term" value="C:plasma membrane"/>
    <property type="evidence" value="ECO:0007669"/>
    <property type="project" value="UniProtKB-SubCell"/>
</dbReference>
<dbReference type="AlphaFoldDB" id="A0AAD5K389"/>
<comment type="catalytic activity">
    <reaction evidence="1">
        <text>Hydrolysis of (1-&gt;3)-beta-D-glucosidic linkages in (1-&gt;3)-beta-D-glucans.</text>
        <dbReference type="EC" id="3.2.1.39"/>
    </reaction>
</comment>
<evidence type="ECO:0000256" key="18">
    <source>
        <dbReference type="ARBA" id="ARBA00043078"/>
    </source>
</evidence>
<organism evidence="21 22">
    <name type="scientific">Phascolomyces articulosus</name>
    <dbReference type="NCBI Taxonomy" id="60185"/>
    <lineage>
        <taxon>Eukaryota</taxon>
        <taxon>Fungi</taxon>
        <taxon>Fungi incertae sedis</taxon>
        <taxon>Mucoromycota</taxon>
        <taxon>Mucoromycotina</taxon>
        <taxon>Mucoromycetes</taxon>
        <taxon>Mucorales</taxon>
        <taxon>Lichtheimiaceae</taxon>
        <taxon>Phascolomyces</taxon>
    </lineage>
</organism>
<keyword evidence="11" id="KW-0472">Membrane</keyword>
<keyword evidence="20" id="KW-0326">Glycosidase</keyword>
<dbReference type="PROSITE" id="PS00587">
    <property type="entry name" value="GLYCOSYL_HYDROL_F17"/>
    <property type="match status" value="1"/>
</dbReference>
<comment type="caution">
    <text evidence="21">The sequence shown here is derived from an EMBL/GenBank/DDBJ whole genome shotgun (WGS) entry which is preliminary data.</text>
</comment>
<dbReference type="GO" id="GO:0071555">
    <property type="term" value="P:cell wall organization"/>
    <property type="evidence" value="ECO:0007669"/>
    <property type="project" value="UniProtKB-KW"/>
</dbReference>
<evidence type="ECO:0000256" key="14">
    <source>
        <dbReference type="ARBA" id="ARBA00023316"/>
    </source>
</evidence>
<evidence type="ECO:0000256" key="3">
    <source>
        <dbReference type="ARBA" id="ARBA00004401"/>
    </source>
</evidence>
<keyword evidence="10 20" id="KW-0378">Hydrolase</keyword>
<dbReference type="GO" id="GO:0005576">
    <property type="term" value="C:extracellular region"/>
    <property type="evidence" value="ECO:0007669"/>
    <property type="project" value="TreeGrafter"/>
</dbReference>
<proteinExistence type="inferred from homology"/>
<dbReference type="Gene3D" id="3.20.20.80">
    <property type="entry name" value="Glycosidases"/>
    <property type="match status" value="1"/>
</dbReference>
<evidence type="ECO:0000256" key="20">
    <source>
        <dbReference type="RuleBase" id="RU004336"/>
    </source>
</evidence>
<evidence type="ECO:0000256" key="16">
    <source>
        <dbReference type="ARBA" id="ARBA00037649"/>
    </source>
</evidence>
<dbReference type="GO" id="GO:0000272">
    <property type="term" value="P:polysaccharide catabolic process"/>
    <property type="evidence" value="ECO:0007669"/>
    <property type="project" value="UniProtKB-KW"/>
</dbReference>
<evidence type="ECO:0000256" key="9">
    <source>
        <dbReference type="ARBA" id="ARBA00022729"/>
    </source>
</evidence>
<gene>
    <name evidence="21" type="ORF">BDA99DRAFT_546642</name>
</gene>
<dbReference type="EC" id="3.2.1.39" evidence="5"/>
<evidence type="ECO:0000313" key="22">
    <source>
        <dbReference type="Proteomes" id="UP001209540"/>
    </source>
</evidence>
<dbReference type="GO" id="GO:0009986">
    <property type="term" value="C:cell surface"/>
    <property type="evidence" value="ECO:0007669"/>
    <property type="project" value="TreeGrafter"/>
</dbReference>
<keyword evidence="14" id="KW-0961">Cell wall biogenesis/degradation</keyword>
<dbReference type="PANTHER" id="PTHR16631:SF17">
    <property type="entry name" value="GLUCAN ENDO-1,3-BETA-GLUCOSIDASE BTGC"/>
    <property type="match status" value="1"/>
</dbReference>
<keyword evidence="6" id="KW-1003">Cell membrane</keyword>
<evidence type="ECO:0000256" key="19">
    <source>
        <dbReference type="RuleBase" id="RU004335"/>
    </source>
</evidence>
<evidence type="ECO:0000256" key="13">
    <source>
        <dbReference type="ARBA" id="ARBA00023277"/>
    </source>
</evidence>
<dbReference type="GO" id="GO:0009277">
    <property type="term" value="C:fungal-type cell wall"/>
    <property type="evidence" value="ECO:0007669"/>
    <property type="project" value="TreeGrafter"/>
</dbReference>
<dbReference type="InterPro" id="IPR017853">
    <property type="entry name" value="GH"/>
</dbReference>
<keyword evidence="13" id="KW-0119">Carbohydrate metabolism</keyword>
<keyword evidence="9" id="KW-0732">Signal</keyword>
<sequence>MVAGADVFYGLNYGIEKDHCPTLETMKKDFAAIKKYTNRVRTFSLHICNQADMALEAAQALGMQLYLGMWLDRQDTFDLEIQALKQVLAKHDFSNVDAIIAGSEVLYRKDADENTLANWVKEVKQLVQPKGVKVTNAETFNRLSQKVMSELDFVSMNAFPYWEGVAINEATQTLASHYELVKGLAGGKSVMITETGWPSGGDNFGPAVPSIENQNKYIGQVLCWSRKNNVNLLYFSAFEEAYKPGVEGHFGVMDSNGNVKKGINLNPTC</sequence>
<evidence type="ECO:0000256" key="10">
    <source>
        <dbReference type="ARBA" id="ARBA00022801"/>
    </source>
</evidence>
<keyword evidence="8" id="KW-0964">Secreted</keyword>
<evidence type="ECO:0000256" key="1">
    <source>
        <dbReference type="ARBA" id="ARBA00000382"/>
    </source>
</evidence>
<comment type="similarity">
    <text evidence="4 19">Belongs to the glycosyl hydrolase 17 family.</text>
</comment>
<keyword evidence="12" id="KW-0325">Glycoprotein</keyword>
<dbReference type="SUPFAM" id="SSF51445">
    <property type="entry name" value="(Trans)glycosidases"/>
    <property type="match status" value="1"/>
</dbReference>
<dbReference type="PANTHER" id="PTHR16631">
    <property type="entry name" value="GLUCAN 1,3-BETA-GLUCOSIDASE"/>
    <property type="match status" value="1"/>
</dbReference>
<dbReference type="InterPro" id="IPR000490">
    <property type="entry name" value="Glyco_hydro_17"/>
</dbReference>
<keyword evidence="15" id="KW-0624">Polysaccharide degradation</keyword>
<reference evidence="21" key="2">
    <citation type="submission" date="2023-02" db="EMBL/GenBank/DDBJ databases">
        <authorList>
            <consortium name="DOE Joint Genome Institute"/>
            <person name="Mondo S.J."/>
            <person name="Chang Y."/>
            <person name="Wang Y."/>
            <person name="Ahrendt S."/>
            <person name="Andreopoulos W."/>
            <person name="Barry K."/>
            <person name="Beard J."/>
            <person name="Benny G.L."/>
            <person name="Blankenship S."/>
            <person name="Bonito G."/>
            <person name="Cuomo C."/>
            <person name="Desiro A."/>
            <person name="Gervers K.A."/>
            <person name="Hundley H."/>
            <person name="Kuo A."/>
            <person name="LaButti K."/>
            <person name="Lang B.F."/>
            <person name="Lipzen A."/>
            <person name="O'Donnell K."/>
            <person name="Pangilinan J."/>
            <person name="Reynolds N."/>
            <person name="Sandor L."/>
            <person name="Smith M.W."/>
            <person name="Tsang A."/>
            <person name="Grigoriev I.V."/>
            <person name="Stajich J.E."/>
            <person name="Spatafora J.W."/>
        </authorList>
    </citation>
    <scope>NUCLEOTIDE SEQUENCE</scope>
    <source>
        <strain evidence="21">RSA 2281</strain>
    </source>
</reference>
<protein>
    <recommendedName>
        <fullName evidence="5">glucan endo-1,3-beta-D-glucosidase</fullName>
        <ecNumber evidence="5">3.2.1.39</ecNumber>
    </recommendedName>
    <alternativeName>
        <fullName evidence="18">Endo-1,3-beta-glucanase btgC</fullName>
    </alternativeName>
    <alternativeName>
        <fullName evidence="17">Laminarinase btgC</fullName>
    </alternativeName>
</protein>
<evidence type="ECO:0000256" key="7">
    <source>
        <dbReference type="ARBA" id="ARBA00022512"/>
    </source>
</evidence>
<dbReference type="Pfam" id="PF00332">
    <property type="entry name" value="Glyco_hydro_17"/>
    <property type="match status" value="1"/>
</dbReference>
<comment type="subcellular location">
    <subcellularLocation>
        <location evidence="3">Cell membrane</location>
        <topology evidence="3">Single-pass type II membrane protein</topology>
    </subcellularLocation>
    <subcellularLocation>
        <location evidence="2">Secreted</location>
        <location evidence="2">Cell wall</location>
    </subcellularLocation>
</comment>
<evidence type="ECO:0000256" key="11">
    <source>
        <dbReference type="ARBA" id="ARBA00023136"/>
    </source>
</evidence>
<evidence type="ECO:0000256" key="12">
    <source>
        <dbReference type="ARBA" id="ARBA00023180"/>
    </source>
</evidence>
<evidence type="ECO:0000256" key="2">
    <source>
        <dbReference type="ARBA" id="ARBA00004191"/>
    </source>
</evidence>
<keyword evidence="22" id="KW-1185">Reference proteome</keyword>
<reference evidence="21" key="1">
    <citation type="journal article" date="2022" name="IScience">
        <title>Evolution of zygomycete secretomes and the origins of terrestrial fungal ecologies.</title>
        <authorList>
            <person name="Chang Y."/>
            <person name="Wang Y."/>
            <person name="Mondo S."/>
            <person name="Ahrendt S."/>
            <person name="Andreopoulos W."/>
            <person name="Barry K."/>
            <person name="Beard J."/>
            <person name="Benny G.L."/>
            <person name="Blankenship S."/>
            <person name="Bonito G."/>
            <person name="Cuomo C."/>
            <person name="Desiro A."/>
            <person name="Gervers K.A."/>
            <person name="Hundley H."/>
            <person name="Kuo A."/>
            <person name="LaButti K."/>
            <person name="Lang B.F."/>
            <person name="Lipzen A."/>
            <person name="O'Donnell K."/>
            <person name="Pangilinan J."/>
            <person name="Reynolds N."/>
            <person name="Sandor L."/>
            <person name="Smith M.E."/>
            <person name="Tsang A."/>
            <person name="Grigoriev I.V."/>
            <person name="Stajich J.E."/>
            <person name="Spatafora J.W."/>
        </authorList>
    </citation>
    <scope>NUCLEOTIDE SEQUENCE</scope>
    <source>
        <strain evidence="21">RSA 2281</strain>
    </source>
</reference>
<dbReference type="EMBL" id="JAIXMP010000010">
    <property type="protein sequence ID" value="KAI9266774.1"/>
    <property type="molecule type" value="Genomic_DNA"/>
</dbReference>
<evidence type="ECO:0000256" key="4">
    <source>
        <dbReference type="ARBA" id="ARBA00008773"/>
    </source>
</evidence>
<keyword evidence="7" id="KW-0134">Cell wall</keyword>
<comment type="function">
    <text evidence="16">Glucanases play a role in cell expansion during growth, in cell-cell fusion during mating, and in spore release during sporulation. This enzyme may be involved in beta-glucan degradation. Active on laminarin and lichenan.</text>
</comment>
<evidence type="ECO:0000256" key="5">
    <source>
        <dbReference type="ARBA" id="ARBA00012780"/>
    </source>
</evidence>
<evidence type="ECO:0000313" key="21">
    <source>
        <dbReference type="EMBL" id="KAI9266774.1"/>
    </source>
</evidence>
<name>A0AAD5K389_9FUNG</name>
<evidence type="ECO:0000256" key="8">
    <source>
        <dbReference type="ARBA" id="ARBA00022525"/>
    </source>
</evidence>
<evidence type="ECO:0000256" key="17">
    <source>
        <dbReference type="ARBA" id="ARBA00042373"/>
    </source>
</evidence>
<dbReference type="GO" id="GO:0042973">
    <property type="term" value="F:glucan endo-1,3-beta-D-glucosidase activity"/>
    <property type="evidence" value="ECO:0007669"/>
    <property type="project" value="UniProtKB-EC"/>
</dbReference>
<accession>A0AAD5K389</accession>
<evidence type="ECO:0000256" key="6">
    <source>
        <dbReference type="ARBA" id="ARBA00022475"/>
    </source>
</evidence>